<dbReference type="PANTHER" id="PTHR24103">
    <property type="entry name" value="E3 UBIQUITIN-PROTEIN LIGASE TRIM"/>
    <property type="match status" value="1"/>
</dbReference>
<dbReference type="SMART" id="SM00589">
    <property type="entry name" value="PRY"/>
    <property type="match status" value="1"/>
</dbReference>
<reference evidence="3" key="1">
    <citation type="submission" date="2022-11" db="EMBL/GenBank/DDBJ databases">
        <title>Chromosome-level genome of Pogonophryne albipinna.</title>
        <authorList>
            <person name="Jo E."/>
        </authorList>
    </citation>
    <scope>NUCLEOTIDE SEQUENCE</scope>
    <source>
        <strain evidence="3">SGF0006</strain>
        <tissue evidence="3">Muscle</tissue>
    </source>
</reference>
<dbReference type="InterPro" id="IPR050143">
    <property type="entry name" value="TRIM/RBCC"/>
</dbReference>
<evidence type="ECO:0000259" key="2">
    <source>
        <dbReference type="PROSITE" id="PS50188"/>
    </source>
</evidence>
<dbReference type="InterPro" id="IPR043136">
    <property type="entry name" value="B30.2/SPRY_sf"/>
</dbReference>
<gene>
    <name evidence="3" type="ORF">JOQ06_015305</name>
</gene>
<organism evidence="3 4">
    <name type="scientific">Pogonophryne albipinna</name>
    <dbReference type="NCBI Taxonomy" id="1090488"/>
    <lineage>
        <taxon>Eukaryota</taxon>
        <taxon>Metazoa</taxon>
        <taxon>Chordata</taxon>
        <taxon>Craniata</taxon>
        <taxon>Vertebrata</taxon>
        <taxon>Euteleostomi</taxon>
        <taxon>Actinopterygii</taxon>
        <taxon>Neopterygii</taxon>
        <taxon>Teleostei</taxon>
        <taxon>Neoteleostei</taxon>
        <taxon>Acanthomorphata</taxon>
        <taxon>Eupercaria</taxon>
        <taxon>Perciformes</taxon>
        <taxon>Notothenioidei</taxon>
        <taxon>Pogonophryne</taxon>
    </lineage>
</organism>
<comment type="caution">
    <text evidence="3">The sequence shown here is derived from an EMBL/GenBank/DDBJ whole genome shotgun (WGS) entry which is preliminary data.</text>
</comment>
<feature type="domain" description="B30.2/SPRY" evidence="2">
    <location>
        <begin position="1"/>
        <end position="143"/>
    </location>
</feature>
<feature type="region of interest" description="Disordered" evidence="1">
    <location>
        <begin position="119"/>
        <end position="143"/>
    </location>
</feature>
<dbReference type="Proteomes" id="UP001219934">
    <property type="component" value="Unassembled WGS sequence"/>
</dbReference>
<feature type="compositionally biased region" description="Basic and acidic residues" evidence="1">
    <location>
        <begin position="134"/>
        <end position="143"/>
    </location>
</feature>
<dbReference type="EMBL" id="JAPTMU010000019">
    <property type="protein sequence ID" value="KAJ4927580.1"/>
    <property type="molecule type" value="Genomic_DNA"/>
</dbReference>
<dbReference type="Pfam" id="PF13765">
    <property type="entry name" value="PRY"/>
    <property type="match status" value="1"/>
</dbReference>
<keyword evidence="4" id="KW-1185">Reference proteome</keyword>
<dbReference type="InterPro" id="IPR006574">
    <property type="entry name" value="PRY"/>
</dbReference>
<dbReference type="SUPFAM" id="SSF49899">
    <property type="entry name" value="Concanavalin A-like lectins/glucanases"/>
    <property type="match status" value="1"/>
</dbReference>
<name>A0AAD6ANP7_9TELE</name>
<dbReference type="PROSITE" id="PS50188">
    <property type="entry name" value="B302_SPRY"/>
    <property type="match status" value="1"/>
</dbReference>
<dbReference type="InterPro" id="IPR003879">
    <property type="entry name" value="Butyrophylin_SPRY"/>
</dbReference>
<dbReference type="PRINTS" id="PR01407">
    <property type="entry name" value="BUTYPHLNCDUF"/>
</dbReference>
<accession>A0AAD6ANP7</accession>
<dbReference type="AlphaFoldDB" id="A0AAD6ANP7"/>
<evidence type="ECO:0000313" key="4">
    <source>
        <dbReference type="Proteomes" id="UP001219934"/>
    </source>
</evidence>
<protein>
    <recommendedName>
        <fullName evidence="2">B30.2/SPRY domain-containing protein</fullName>
    </recommendedName>
</protein>
<feature type="non-terminal residue" evidence="3">
    <location>
        <position position="143"/>
    </location>
</feature>
<dbReference type="InterPro" id="IPR013320">
    <property type="entry name" value="ConA-like_dom_sf"/>
</dbReference>
<evidence type="ECO:0000256" key="1">
    <source>
        <dbReference type="SAM" id="MobiDB-lite"/>
    </source>
</evidence>
<proteinExistence type="predicted"/>
<dbReference type="InterPro" id="IPR001870">
    <property type="entry name" value="B30.2/SPRY"/>
</dbReference>
<evidence type="ECO:0000313" key="3">
    <source>
        <dbReference type="EMBL" id="KAJ4927580.1"/>
    </source>
</evidence>
<dbReference type="Gene3D" id="2.60.120.920">
    <property type="match status" value="1"/>
</dbReference>
<sequence length="143" mass="15873">MKDIVSYSPLILDPNTAGSGLILSEDLTSVRRGGEGQKLLDNPERFDDRWSVLGSEGFDSGTHSWDVQVTDRTWWGLGVLAESVQRKGDIRYRKQGRVISGFSGTEAGHWGDPNMEAMAESSGCGISRNPARRYRQEGEEARR</sequence>